<organism evidence="6 7">
    <name type="scientific">Kalanchoe fedtschenkoi</name>
    <name type="common">Lavender scallops</name>
    <name type="synonym">South American air plant</name>
    <dbReference type="NCBI Taxonomy" id="63787"/>
    <lineage>
        <taxon>Eukaryota</taxon>
        <taxon>Viridiplantae</taxon>
        <taxon>Streptophyta</taxon>
        <taxon>Embryophyta</taxon>
        <taxon>Tracheophyta</taxon>
        <taxon>Spermatophyta</taxon>
        <taxon>Magnoliopsida</taxon>
        <taxon>eudicotyledons</taxon>
        <taxon>Gunneridae</taxon>
        <taxon>Pentapetalae</taxon>
        <taxon>Saxifragales</taxon>
        <taxon>Crassulaceae</taxon>
        <taxon>Kalanchoe</taxon>
    </lineage>
</organism>
<keyword evidence="4" id="KW-0539">Nucleus</keyword>
<evidence type="ECO:0000256" key="5">
    <source>
        <dbReference type="ARBA" id="ARBA00024196"/>
    </source>
</evidence>
<keyword evidence="3" id="KW-0677">Repeat</keyword>
<keyword evidence="2" id="KW-0433">Leucine-rich repeat</keyword>
<comment type="subcellular location">
    <subcellularLocation>
        <location evidence="1">Nucleus</location>
    </subcellularLocation>
</comment>
<evidence type="ECO:0000256" key="2">
    <source>
        <dbReference type="ARBA" id="ARBA00022614"/>
    </source>
</evidence>
<proteinExistence type="inferred from homology"/>
<dbReference type="GO" id="GO:0000398">
    <property type="term" value="P:mRNA splicing, via spliceosome"/>
    <property type="evidence" value="ECO:0007669"/>
    <property type="project" value="InterPro"/>
</dbReference>
<evidence type="ECO:0000256" key="4">
    <source>
        <dbReference type="ARBA" id="ARBA00023242"/>
    </source>
</evidence>
<dbReference type="GO" id="GO:0005634">
    <property type="term" value="C:nucleus"/>
    <property type="evidence" value="ECO:0007669"/>
    <property type="project" value="UniProtKB-SubCell"/>
</dbReference>
<dbReference type="AlphaFoldDB" id="A0A7N0TL53"/>
<dbReference type="PANTHER" id="PTHR10552">
    <property type="entry name" value="U2 SMALL NUCLEAR RIBONUCLEOPROTEIN A"/>
    <property type="match status" value="1"/>
</dbReference>
<evidence type="ECO:0000256" key="3">
    <source>
        <dbReference type="ARBA" id="ARBA00022737"/>
    </source>
</evidence>
<dbReference type="InterPro" id="IPR032675">
    <property type="entry name" value="LRR_dom_sf"/>
</dbReference>
<dbReference type="Gene3D" id="3.80.10.10">
    <property type="entry name" value="Ribonuclease Inhibitor"/>
    <property type="match status" value="1"/>
</dbReference>
<name>A0A7N0TL53_KALFE</name>
<dbReference type="PANTHER" id="PTHR10552:SF6">
    <property type="entry name" value="U2 SMALL NUCLEAR RIBONUCLEOPROTEIN A"/>
    <property type="match status" value="1"/>
</dbReference>
<dbReference type="Gramene" id="Kaladp0039s0400.1.v1.1">
    <property type="protein sequence ID" value="Kaladp0039s0400.1.v1.1"/>
    <property type="gene ID" value="Kaladp0039s0400.v1.1"/>
</dbReference>
<dbReference type="Proteomes" id="UP000594263">
    <property type="component" value="Unplaced"/>
</dbReference>
<accession>A0A7N0TL53</accession>
<dbReference type="Pfam" id="PF14580">
    <property type="entry name" value="LRR_9"/>
    <property type="match status" value="2"/>
</dbReference>
<sequence length="109" mass="12662">MVRPTADLIWKSPHFFNAIKEQNRIFELLWNKIPVIENLGATGDQFDTIDLSDHEIVKLENLSYLNRLFLPKMHTLLLTNNRLANFAEIDPLGSFPKLQFLILIDNNIT</sequence>
<dbReference type="OMA" id="INPLAKC"/>
<reference evidence="6" key="1">
    <citation type="submission" date="2021-01" db="UniProtKB">
        <authorList>
            <consortium name="EnsemblPlants"/>
        </authorList>
    </citation>
    <scope>IDENTIFICATION</scope>
</reference>
<comment type="similarity">
    <text evidence="5">Belongs to the U2 small nuclear ribonucleoprotein A family.</text>
</comment>
<evidence type="ECO:0000313" key="7">
    <source>
        <dbReference type="Proteomes" id="UP000594263"/>
    </source>
</evidence>
<dbReference type="InterPro" id="IPR044640">
    <property type="entry name" value="RU2A"/>
</dbReference>
<protein>
    <submittedName>
        <fullName evidence="6">Uncharacterized protein</fullName>
    </submittedName>
</protein>
<keyword evidence="7" id="KW-1185">Reference proteome</keyword>
<dbReference type="EnsemblPlants" id="Kaladp0039s0400.1.v1.1">
    <property type="protein sequence ID" value="Kaladp0039s0400.1.v1.1"/>
    <property type="gene ID" value="Kaladp0039s0400.v1.1"/>
</dbReference>
<evidence type="ECO:0000256" key="1">
    <source>
        <dbReference type="ARBA" id="ARBA00004123"/>
    </source>
</evidence>
<dbReference type="GO" id="GO:0030620">
    <property type="term" value="F:U2 snRNA binding"/>
    <property type="evidence" value="ECO:0007669"/>
    <property type="project" value="InterPro"/>
</dbReference>
<evidence type="ECO:0000313" key="6">
    <source>
        <dbReference type="EnsemblPlants" id="Kaladp0039s0400.1.v1.1"/>
    </source>
</evidence>
<dbReference type="SUPFAM" id="SSF52058">
    <property type="entry name" value="L domain-like"/>
    <property type="match status" value="1"/>
</dbReference>